<accession>A0AC35GA61</accession>
<proteinExistence type="predicted"/>
<organism evidence="1 2">
    <name type="scientific">Panagrolaimus sp. PS1159</name>
    <dbReference type="NCBI Taxonomy" id="55785"/>
    <lineage>
        <taxon>Eukaryota</taxon>
        <taxon>Metazoa</taxon>
        <taxon>Ecdysozoa</taxon>
        <taxon>Nematoda</taxon>
        <taxon>Chromadorea</taxon>
        <taxon>Rhabditida</taxon>
        <taxon>Tylenchina</taxon>
        <taxon>Panagrolaimomorpha</taxon>
        <taxon>Panagrolaimoidea</taxon>
        <taxon>Panagrolaimidae</taxon>
        <taxon>Panagrolaimus</taxon>
    </lineage>
</organism>
<sequence length="76" mass="7576">MLSQINFKIFFILFSFFAFSAIVEGGPLAYGACQAACAAGAAAIAGSTSFIGTPSAVASYSACQTGCTALLLAPTP</sequence>
<reference evidence="2" key="1">
    <citation type="submission" date="2022-11" db="UniProtKB">
        <authorList>
            <consortium name="WormBaseParasite"/>
        </authorList>
    </citation>
    <scope>IDENTIFICATION</scope>
</reference>
<dbReference type="WBParaSite" id="PS1159_v2.g3252.t1">
    <property type="protein sequence ID" value="PS1159_v2.g3252.t1"/>
    <property type="gene ID" value="PS1159_v2.g3252"/>
</dbReference>
<evidence type="ECO:0000313" key="2">
    <source>
        <dbReference type="WBParaSite" id="PS1159_v2.g3252.t1"/>
    </source>
</evidence>
<name>A0AC35GA61_9BILA</name>
<dbReference type="Proteomes" id="UP000887580">
    <property type="component" value="Unplaced"/>
</dbReference>
<protein>
    <submittedName>
        <fullName evidence="2">Uncharacterized protein</fullName>
    </submittedName>
</protein>
<evidence type="ECO:0000313" key="1">
    <source>
        <dbReference type="Proteomes" id="UP000887580"/>
    </source>
</evidence>